<evidence type="ECO:0000259" key="1">
    <source>
        <dbReference type="Pfam" id="PF07969"/>
    </source>
</evidence>
<proteinExistence type="predicted"/>
<name>A0ABU2BXZ0_9ACTN</name>
<dbReference type="SUPFAM" id="SSF51338">
    <property type="entry name" value="Composite domain of metallo-dependent hydrolases"/>
    <property type="match status" value="1"/>
</dbReference>
<organism evidence="2 3">
    <name type="scientific">Nocardioides marmoribigeumensis</name>
    <dbReference type="NCBI Taxonomy" id="433649"/>
    <lineage>
        <taxon>Bacteria</taxon>
        <taxon>Bacillati</taxon>
        <taxon>Actinomycetota</taxon>
        <taxon>Actinomycetes</taxon>
        <taxon>Propionibacteriales</taxon>
        <taxon>Nocardioidaceae</taxon>
        <taxon>Nocardioides</taxon>
    </lineage>
</organism>
<dbReference type="Gene3D" id="3.10.310.70">
    <property type="match status" value="1"/>
</dbReference>
<dbReference type="InterPro" id="IPR011059">
    <property type="entry name" value="Metal-dep_hydrolase_composite"/>
</dbReference>
<comment type="caution">
    <text evidence="2">The sequence shown here is derived from an EMBL/GenBank/DDBJ whole genome shotgun (WGS) entry which is preliminary data.</text>
</comment>
<gene>
    <name evidence="2" type="ORF">J2S63_002831</name>
</gene>
<dbReference type="RefSeq" id="WP_310303510.1">
    <property type="nucleotide sequence ID" value="NZ_BAAAPS010000003.1"/>
</dbReference>
<dbReference type="PANTHER" id="PTHR22642:SF2">
    <property type="entry name" value="PROTEIN LONG AFTER FAR-RED 3"/>
    <property type="match status" value="1"/>
</dbReference>
<keyword evidence="3" id="KW-1185">Reference proteome</keyword>
<dbReference type="Gene3D" id="3.20.20.140">
    <property type="entry name" value="Metal-dependent hydrolases"/>
    <property type="match status" value="2"/>
</dbReference>
<sequence length="467" mass="49524">MRTLLRDVEVEGERVDVELVDGLVARVGSDLEVGTSPDEVVDAGGGALLPGLHDHHLHLFALAAERSSVRCGPPWVRSPGALAAALLEAGRDAAPGAWLRGTGYHESVAGDLDRHRLDAIVGDRAVRVQHRSGALWMLSSRALELVGDRLPHTPDVERDAAGRPNGRLWRLDTVLRDCAPGPAPSLAGVEEELAACGITGVTDATPDLDEKTTRLLEDAAIDGVLRANVLLLGASRPLRTGRFALGPVKLLLHDHDLPTLDELVDRIRAARAAGRPVAVHVVTRLSLVLTLAALDVVGVVPGDRLEHAAVVPPELRGELARRGLVVVTQPGFLRTRGEAYRTDVDPEDLACLYPYAGLLAEGVQVAASSDAPYGELDPWHVMADAAARTTDEGHVVGPDERVPARTVLASYLSDPASPGGPVRRVAPGAPADLCLLGEPLAAALRAPRRTLVRRTFHATTHATTKED</sequence>
<feature type="domain" description="Amidohydrolase 3" evidence="1">
    <location>
        <begin position="39"/>
        <end position="442"/>
    </location>
</feature>
<dbReference type="EMBL" id="JAVDYG010000001">
    <property type="protein sequence ID" value="MDR7363278.1"/>
    <property type="molecule type" value="Genomic_DNA"/>
</dbReference>
<reference evidence="2 3" key="1">
    <citation type="submission" date="2023-07" db="EMBL/GenBank/DDBJ databases">
        <title>Sequencing the genomes of 1000 actinobacteria strains.</title>
        <authorList>
            <person name="Klenk H.-P."/>
        </authorList>
    </citation>
    <scope>NUCLEOTIDE SEQUENCE [LARGE SCALE GENOMIC DNA]</scope>
    <source>
        <strain evidence="2 3">DSM 19426</strain>
    </source>
</reference>
<evidence type="ECO:0000313" key="3">
    <source>
        <dbReference type="Proteomes" id="UP001183648"/>
    </source>
</evidence>
<dbReference type="Proteomes" id="UP001183648">
    <property type="component" value="Unassembled WGS sequence"/>
</dbReference>
<dbReference type="Pfam" id="PF07969">
    <property type="entry name" value="Amidohydro_3"/>
    <property type="match status" value="1"/>
</dbReference>
<dbReference type="PANTHER" id="PTHR22642">
    <property type="entry name" value="IMIDAZOLONEPROPIONASE"/>
    <property type="match status" value="1"/>
</dbReference>
<dbReference type="InterPro" id="IPR032466">
    <property type="entry name" value="Metal_Hydrolase"/>
</dbReference>
<dbReference type="SUPFAM" id="SSF51556">
    <property type="entry name" value="Metallo-dependent hydrolases"/>
    <property type="match status" value="1"/>
</dbReference>
<dbReference type="Gene3D" id="2.30.40.10">
    <property type="entry name" value="Urease, subunit C, domain 1"/>
    <property type="match status" value="1"/>
</dbReference>
<dbReference type="InterPro" id="IPR013108">
    <property type="entry name" value="Amidohydro_3"/>
</dbReference>
<protein>
    <submittedName>
        <fullName evidence="2">Amidohydrolase YtcJ</fullName>
    </submittedName>
</protein>
<accession>A0ABU2BXZ0</accession>
<evidence type="ECO:0000313" key="2">
    <source>
        <dbReference type="EMBL" id="MDR7363278.1"/>
    </source>
</evidence>